<keyword evidence="1" id="KW-1185">Reference proteome</keyword>
<dbReference type="RefSeq" id="XP_074227299.1">
    <property type="nucleotide sequence ID" value="XM_074371198.1"/>
</dbReference>
<proteinExistence type="predicted"/>
<accession>A0AC58QYD8</accession>
<name>A0AC58QYD8_CAMBA</name>
<protein>
    <submittedName>
        <fullName evidence="2">Transducin-like enhancer protein 7</fullName>
    </submittedName>
</protein>
<evidence type="ECO:0000313" key="1">
    <source>
        <dbReference type="Proteomes" id="UP001732780"/>
    </source>
</evidence>
<reference evidence="2" key="1">
    <citation type="submission" date="2025-08" db="UniProtKB">
        <authorList>
            <consortium name="RefSeq"/>
        </authorList>
    </citation>
    <scope>IDENTIFICATION</scope>
    <source>
        <tissue evidence="2">Blood</tissue>
    </source>
</reference>
<gene>
    <name evidence="2" type="primary">TLE7</name>
</gene>
<organism evidence="1 2">
    <name type="scientific">Camelus bactrianus</name>
    <name type="common">Bactrian camel</name>
    <dbReference type="NCBI Taxonomy" id="9837"/>
    <lineage>
        <taxon>Eukaryota</taxon>
        <taxon>Metazoa</taxon>
        <taxon>Chordata</taxon>
        <taxon>Craniata</taxon>
        <taxon>Vertebrata</taxon>
        <taxon>Euteleostomi</taxon>
        <taxon>Mammalia</taxon>
        <taxon>Eutheria</taxon>
        <taxon>Laurasiatheria</taxon>
        <taxon>Artiodactyla</taxon>
        <taxon>Tylopoda</taxon>
        <taxon>Camelidae</taxon>
        <taxon>Camelus</taxon>
    </lineage>
</organism>
<sequence length="478" mass="53351">MSEEKEEASFSILTIYDDPEERGSVPESPGISSQHEHHTQSQLDEACGPLQQLPGSLAQCGPVFQEVSCVSPQQWVPQALDRSELQVPWFSKVESEEAEPGPSGQAWCNPRLGLGWGTRNEILGQEGSLLPGSCDAAAARHPLCWSLPAAQLCSSPPPSEEVRSLLRAIPPVPDEAVVRQRTPRGSWKVGKLRHGKKVYAVAVSGSTHHVYTCGHGYIRVWNESALHAWDQAPQAQLNLQDHQNCVLTCKLFPDEQRLITGGLSQTLTLWDLAPTPRIRAQLASTGPMCYSLAISSNAQICLACFKGFVEIWDLQNQILIRKHEVPIYGSRCVDITGNKFWTGGEDTSLYSWDLRSYQRLQQHDLQHEILSITHDPSEEWLLVGLRMSDIIILHTHRKEKFKAVLHKYIHHHNLKFASCGSYFVTTQDESIHCLAAPSLQRLFQAEESTDILCCDVSSDNQYLVTGSKNSATVYQLLY</sequence>
<evidence type="ECO:0000313" key="2">
    <source>
        <dbReference type="RefSeq" id="XP_074227299.1"/>
    </source>
</evidence>
<dbReference type="Proteomes" id="UP001732780">
    <property type="component" value="Chromosome 9"/>
</dbReference>